<evidence type="ECO:0000259" key="4">
    <source>
        <dbReference type="SMART" id="SM01088"/>
    </source>
</evidence>
<dbReference type="OMA" id="TTENACC"/>
<dbReference type="RefSeq" id="XP_001899944.1">
    <property type="nucleotide sequence ID" value="XM_001899909.1"/>
</dbReference>
<dbReference type="CTD" id="6103366"/>
<feature type="compositionally biased region" description="Pro residues" evidence="2">
    <location>
        <begin position="352"/>
        <end position="362"/>
    </location>
</feature>
<keyword evidence="1" id="KW-0677">Repeat</keyword>
<dbReference type="KEGG" id="bmy:BM_BM10414"/>
<keyword evidence="3" id="KW-1133">Transmembrane helix</keyword>
<evidence type="ECO:0000313" key="7">
    <source>
        <dbReference type="Proteomes" id="UP000006672"/>
    </source>
</evidence>
<dbReference type="Pfam" id="PF01484">
    <property type="entry name" value="Col_cuticle_N"/>
    <property type="match status" value="1"/>
</dbReference>
<feature type="domain" description="Nematode cuticle collagen N-terminal" evidence="4">
    <location>
        <begin position="20"/>
        <end position="72"/>
    </location>
</feature>
<dbReference type="InterPro" id="IPR008160">
    <property type="entry name" value="Collagen"/>
</dbReference>
<accession>A0A4E9FGA8</accession>
<dbReference type="GO" id="GO:0042302">
    <property type="term" value="F:structural constituent of cuticle"/>
    <property type="evidence" value="ECO:0007669"/>
    <property type="project" value="InterPro"/>
</dbReference>
<gene>
    <name evidence="5 8 9" type="ORF">Bm10414</name>
    <name evidence="6" type="ORF">BM_BM10414</name>
    <name evidence="5" type="ORF">BM_Bm10414</name>
</gene>
<reference evidence="5" key="2">
    <citation type="submission" date="2012-12" db="EMBL/GenBank/DDBJ databases">
        <authorList>
            <person name="Gao Y.W."/>
            <person name="Fan S.T."/>
            <person name="Sun H.T."/>
            <person name="Wang Z."/>
            <person name="Gao X.L."/>
            <person name="Li Y.G."/>
            <person name="Wang T.C."/>
            <person name="Zhang K."/>
            <person name="Xu W.W."/>
            <person name="Yu Z.J."/>
            <person name="Xia X.Z."/>
        </authorList>
    </citation>
    <scope>NUCLEOTIDE SEQUENCE</scope>
    <source>
        <strain evidence="5">FR3</strain>
    </source>
</reference>
<dbReference type="WBParaSite" id="Bm10414.1">
    <property type="protein sequence ID" value="Bm10414.1"/>
    <property type="gene ID" value="WBGene00230675"/>
</dbReference>
<dbReference type="PANTHER" id="PTHR24637">
    <property type="entry name" value="COLLAGEN"/>
    <property type="match status" value="1"/>
</dbReference>
<proteinExistence type="predicted"/>
<feature type="compositionally biased region" description="Low complexity" evidence="2">
    <location>
        <begin position="263"/>
        <end position="279"/>
    </location>
</feature>
<evidence type="ECO:0000313" key="6">
    <source>
        <dbReference type="EMBL" id="VIO93810.1"/>
    </source>
</evidence>
<feature type="compositionally biased region" description="Acidic residues" evidence="2">
    <location>
        <begin position="115"/>
        <end position="146"/>
    </location>
</feature>
<feature type="compositionally biased region" description="Basic and acidic residues" evidence="2">
    <location>
        <begin position="237"/>
        <end position="251"/>
    </location>
</feature>
<dbReference type="Proteomes" id="UP000006672">
    <property type="component" value="Unassembled WGS sequence"/>
</dbReference>
<dbReference type="InterPro" id="IPR002486">
    <property type="entry name" value="Col_cuticle_N"/>
</dbReference>
<evidence type="ECO:0000313" key="8">
    <source>
        <dbReference type="WBParaSite" id="Bm10414.1"/>
    </source>
</evidence>
<dbReference type="GeneID" id="6103366"/>
<evidence type="ECO:0000256" key="3">
    <source>
        <dbReference type="SAM" id="Phobius"/>
    </source>
</evidence>
<accession>A0A0K0IN60</accession>
<keyword evidence="7" id="KW-1185">Reference proteome</keyword>
<reference evidence="8" key="4">
    <citation type="submission" date="2019-12" db="UniProtKB">
        <authorList>
            <consortium name="WormBaseParasite"/>
        </authorList>
    </citation>
    <scope>IDENTIFICATION</scope>
</reference>
<feature type="region of interest" description="Disordered" evidence="2">
    <location>
        <begin position="214"/>
        <end position="401"/>
    </location>
</feature>
<feature type="transmembrane region" description="Helical" evidence="3">
    <location>
        <begin position="21"/>
        <end position="44"/>
    </location>
</feature>
<evidence type="ECO:0000313" key="9">
    <source>
        <dbReference type="WormBase" id="Bm10414"/>
    </source>
</evidence>
<organism evidence="5">
    <name type="scientific">Brugia malayi</name>
    <name type="common">Filarial nematode worm</name>
    <dbReference type="NCBI Taxonomy" id="6279"/>
    <lineage>
        <taxon>Eukaryota</taxon>
        <taxon>Metazoa</taxon>
        <taxon>Ecdysozoa</taxon>
        <taxon>Nematoda</taxon>
        <taxon>Chromadorea</taxon>
        <taxon>Rhabditida</taxon>
        <taxon>Spirurina</taxon>
        <taxon>Spiruromorpha</taxon>
        <taxon>Filarioidea</taxon>
        <taxon>Onchocercidae</taxon>
        <taxon>Brugia</taxon>
    </lineage>
</organism>
<feature type="compositionally biased region" description="Low complexity" evidence="2">
    <location>
        <begin position="310"/>
        <end position="324"/>
    </location>
</feature>
<dbReference type="EMBL" id="LN856992">
    <property type="protein sequence ID" value="CRZ24999.1"/>
    <property type="molecule type" value="Genomic_DNA"/>
</dbReference>
<dbReference type="STRING" id="6279.A0A0K0IN60"/>
<reference evidence="6" key="3">
    <citation type="submission" date="2019-04" db="EMBL/GenBank/DDBJ databases">
        <authorList>
            <person name="Howe K."/>
            <person name="Paulini M."/>
            <person name="Williams G."/>
        </authorList>
    </citation>
    <scope>NUCLEOTIDE SEQUENCE [LARGE SCALE GENOMIC DNA]</scope>
    <source>
        <strain evidence="6">FR3</strain>
    </source>
</reference>
<dbReference type="AlphaFoldDB" id="A0A0K0IN60"/>
<dbReference type="WormBase" id="Bm10414">
    <property type="protein sequence ID" value="BM19968"/>
    <property type="gene ID" value="WBGene00230675"/>
</dbReference>
<dbReference type="OrthoDB" id="5870983at2759"/>
<dbReference type="EMBL" id="CAAKNF010000193">
    <property type="protein sequence ID" value="VIO93810.1"/>
    <property type="molecule type" value="Genomic_DNA"/>
</dbReference>
<evidence type="ECO:0000256" key="2">
    <source>
        <dbReference type="SAM" id="MobiDB-lite"/>
    </source>
</evidence>
<protein>
    <submittedName>
        <fullName evidence="5">Bm10414</fullName>
    </submittedName>
    <submittedName>
        <fullName evidence="8">Nematode cuticle collagen N-terminal domain-containing protein</fullName>
    </submittedName>
</protein>
<reference evidence="5 7" key="1">
    <citation type="journal article" date="2007" name="Science">
        <title>Draft genome of the filarial nematode parasite Brugia malayi.</title>
        <authorList>
            <person name="Ghedin E."/>
            <person name="Wang S."/>
            <person name="Spiro D."/>
            <person name="Caler E."/>
            <person name="Zhao Q."/>
            <person name="Crabtree J."/>
            <person name="Allen J.E."/>
            <person name="Delcher A.L."/>
            <person name="Guiliano D.B."/>
            <person name="Miranda-Saavedra D."/>
            <person name="Angiuoli S.V."/>
            <person name="Creasy T."/>
            <person name="Amedeo P."/>
            <person name="Haas B."/>
            <person name="El-Sayed N.M."/>
            <person name="Wortman J.R."/>
            <person name="Feldblyum T."/>
            <person name="Tallon L."/>
            <person name="Schatz M."/>
            <person name="Shumway M."/>
            <person name="Koo H."/>
            <person name="Salzberg S.L."/>
            <person name="Schobel S."/>
            <person name="Pertea M."/>
            <person name="Pop M."/>
            <person name="White O."/>
            <person name="Barton G.J."/>
            <person name="Carlow C.K."/>
            <person name="Crawford M.J."/>
            <person name="Daub J."/>
            <person name="Dimmic M.W."/>
            <person name="Estes C.F."/>
            <person name="Foster J.M."/>
            <person name="Ganatra M."/>
            <person name="Gregory W.F."/>
            <person name="Johnson N.M."/>
            <person name="Jin J."/>
            <person name="Komuniecki R."/>
            <person name="Korf I."/>
            <person name="Kumar S."/>
            <person name="Laney S."/>
            <person name="Li B.W."/>
            <person name="Li W."/>
            <person name="Lindblom T.H."/>
            <person name="Lustigman S."/>
            <person name="Ma D."/>
            <person name="Maina C.V."/>
            <person name="Martin D.M."/>
            <person name="McCarter J.P."/>
            <person name="McReynolds L."/>
            <person name="Mitreva M."/>
            <person name="Nutman T.B."/>
            <person name="Parkinson J."/>
            <person name="Peregrin-Alvarez J.M."/>
            <person name="Poole C."/>
            <person name="Ren Q."/>
            <person name="Saunders L."/>
            <person name="Sluder A.E."/>
            <person name="Smith K."/>
            <person name="Stanke M."/>
            <person name="Unnasch T.R."/>
            <person name="Ware J."/>
            <person name="Wei A.D."/>
            <person name="Weil G."/>
            <person name="Williams D.J."/>
            <person name="Zhang Y."/>
            <person name="Williams S.A."/>
            <person name="Fraser-Liggett C."/>
            <person name="Slatko B."/>
            <person name="Blaxter M.L."/>
            <person name="Scott A.L."/>
        </authorList>
    </citation>
    <scope>NUCLEOTIDE SEQUENCE</scope>
    <source>
        <strain evidence="5 7">FR3</strain>
    </source>
</reference>
<feature type="region of interest" description="Disordered" evidence="2">
    <location>
        <begin position="102"/>
        <end position="147"/>
    </location>
</feature>
<evidence type="ECO:0000313" key="5">
    <source>
        <dbReference type="EMBL" id="CRZ24999.1"/>
    </source>
</evidence>
<evidence type="ECO:0000256" key="1">
    <source>
        <dbReference type="ARBA" id="ARBA00022737"/>
    </source>
</evidence>
<feature type="compositionally biased region" description="Low complexity" evidence="2">
    <location>
        <begin position="222"/>
        <end position="233"/>
    </location>
</feature>
<dbReference type="SMART" id="SM01088">
    <property type="entry name" value="Col_cuticle_N"/>
    <property type="match status" value="1"/>
</dbReference>
<dbReference type="PANTHER" id="PTHR24637:SF315">
    <property type="entry name" value="CUTICLE COLLAGEN 40"/>
    <property type="match status" value="1"/>
</dbReference>
<sequence length="401" mass="41680">MAISVVDSKLQQKEVEAMKRAAFFGITVSTMATLTAIIAVPLLYNYMQHVQSSLEGEVNYCKYLTDGLWQQFDKVQILTENVNINNRLKRYVNRRQVNRMKRRRKEAHAVPTYSVEDEIGGYSAEDEEDDEEEGEDLEREETEEEDSRFALTKEDVTRSDRMIYEQSGIGRNNTKYIKTSGIYDDSKFSGIGARTVTAGTTENACCSCGVGAAGPPGPPGPDGENGADGPPGAHGSPGRDAEPNARPKPEDLCFDCPPGPAGPAGAPGPKGFPGPTGKRGVSGGGSLLPGPPGSPGPRGLQGPPGPSGPPGASGLPGVLSEYPGPQGPPGLPGPIGQPGKAGQPGTIGRPGPIGPIGPPGDPGPQGVPGENGLNGRPGLFGKEGKQGSCDHCPPPRTSPGY</sequence>
<feature type="compositionally biased region" description="Pro residues" evidence="2">
    <location>
        <begin position="392"/>
        <end position="401"/>
    </location>
</feature>
<dbReference type="FunCoup" id="A0A0K0IN60">
    <property type="interactions" value="72"/>
</dbReference>
<dbReference type="Pfam" id="PF01391">
    <property type="entry name" value="Collagen"/>
    <property type="match status" value="1"/>
</dbReference>
<keyword evidence="3" id="KW-0812">Transmembrane</keyword>
<name>A0A0K0IN60_BRUMA</name>
<keyword evidence="3" id="KW-0472">Membrane</keyword>